<sequence length="128" mass="15213">MMNNKRLVNIDLYIIDCFEMTVKSFNGSLRHIRCDQTFQRTRTSTVSLPLEELLNSMDLVNQVADMFIHADYGFTMFTERISKFIHKEARAGLFPSIRWVMRERPERDGMRRRERVRKAQLVAAPIRM</sequence>
<accession>A0AAV9EJC0</accession>
<dbReference type="Proteomes" id="UP001180020">
    <property type="component" value="Unassembled WGS sequence"/>
</dbReference>
<gene>
    <name evidence="1" type="ORF">QJS10_CPA06g01473</name>
</gene>
<comment type="caution">
    <text evidence="1">The sequence shown here is derived from an EMBL/GenBank/DDBJ whole genome shotgun (WGS) entry which is preliminary data.</text>
</comment>
<organism evidence="1 2">
    <name type="scientific">Acorus calamus</name>
    <name type="common">Sweet flag</name>
    <dbReference type="NCBI Taxonomy" id="4465"/>
    <lineage>
        <taxon>Eukaryota</taxon>
        <taxon>Viridiplantae</taxon>
        <taxon>Streptophyta</taxon>
        <taxon>Embryophyta</taxon>
        <taxon>Tracheophyta</taxon>
        <taxon>Spermatophyta</taxon>
        <taxon>Magnoliopsida</taxon>
        <taxon>Liliopsida</taxon>
        <taxon>Acoraceae</taxon>
        <taxon>Acorus</taxon>
    </lineage>
</organism>
<reference evidence="1" key="2">
    <citation type="submission" date="2023-06" db="EMBL/GenBank/DDBJ databases">
        <authorList>
            <person name="Ma L."/>
            <person name="Liu K.-W."/>
            <person name="Li Z."/>
            <person name="Hsiao Y.-Y."/>
            <person name="Qi Y."/>
            <person name="Fu T."/>
            <person name="Tang G."/>
            <person name="Zhang D."/>
            <person name="Sun W.-H."/>
            <person name="Liu D.-K."/>
            <person name="Li Y."/>
            <person name="Chen G.-Z."/>
            <person name="Liu X.-D."/>
            <person name="Liao X.-Y."/>
            <person name="Jiang Y.-T."/>
            <person name="Yu X."/>
            <person name="Hao Y."/>
            <person name="Huang J."/>
            <person name="Zhao X.-W."/>
            <person name="Ke S."/>
            <person name="Chen Y.-Y."/>
            <person name="Wu W.-L."/>
            <person name="Hsu J.-L."/>
            <person name="Lin Y.-F."/>
            <person name="Huang M.-D."/>
            <person name="Li C.-Y."/>
            <person name="Huang L."/>
            <person name="Wang Z.-W."/>
            <person name="Zhao X."/>
            <person name="Zhong W.-Y."/>
            <person name="Peng D.-H."/>
            <person name="Ahmad S."/>
            <person name="Lan S."/>
            <person name="Zhang J.-S."/>
            <person name="Tsai W.-C."/>
            <person name="Van De Peer Y."/>
            <person name="Liu Z.-J."/>
        </authorList>
    </citation>
    <scope>NUCLEOTIDE SEQUENCE</scope>
    <source>
        <strain evidence="1">CP</strain>
        <tissue evidence="1">Leaves</tissue>
    </source>
</reference>
<name>A0AAV9EJC0_ACOCL</name>
<keyword evidence="2" id="KW-1185">Reference proteome</keyword>
<proteinExistence type="predicted"/>
<evidence type="ECO:0000313" key="1">
    <source>
        <dbReference type="EMBL" id="KAK1313276.1"/>
    </source>
</evidence>
<evidence type="ECO:0000313" key="2">
    <source>
        <dbReference type="Proteomes" id="UP001180020"/>
    </source>
</evidence>
<dbReference type="AlphaFoldDB" id="A0AAV9EJC0"/>
<reference evidence="1" key="1">
    <citation type="journal article" date="2023" name="Nat. Commun.">
        <title>Diploid and tetraploid genomes of Acorus and the evolution of monocots.</title>
        <authorList>
            <person name="Ma L."/>
            <person name="Liu K.W."/>
            <person name="Li Z."/>
            <person name="Hsiao Y.Y."/>
            <person name="Qi Y."/>
            <person name="Fu T."/>
            <person name="Tang G.D."/>
            <person name="Zhang D."/>
            <person name="Sun W.H."/>
            <person name="Liu D.K."/>
            <person name="Li Y."/>
            <person name="Chen G.Z."/>
            <person name="Liu X.D."/>
            <person name="Liao X.Y."/>
            <person name="Jiang Y.T."/>
            <person name="Yu X."/>
            <person name="Hao Y."/>
            <person name="Huang J."/>
            <person name="Zhao X.W."/>
            <person name="Ke S."/>
            <person name="Chen Y.Y."/>
            <person name="Wu W.L."/>
            <person name="Hsu J.L."/>
            <person name="Lin Y.F."/>
            <person name="Huang M.D."/>
            <person name="Li C.Y."/>
            <person name="Huang L."/>
            <person name="Wang Z.W."/>
            <person name="Zhao X."/>
            <person name="Zhong W.Y."/>
            <person name="Peng D.H."/>
            <person name="Ahmad S."/>
            <person name="Lan S."/>
            <person name="Zhang J.S."/>
            <person name="Tsai W.C."/>
            <person name="Van de Peer Y."/>
            <person name="Liu Z.J."/>
        </authorList>
    </citation>
    <scope>NUCLEOTIDE SEQUENCE</scope>
    <source>
        <strain evidence="1">CP</strain>
    </source>
</reference>
<dbReference type="EMBL" id="JAUJYO010000006">
    <property type="protein sequence ID" value="KAK1313276.1"/>
    <property type="molecule type" value="Genomic_DNA"/>
</dbReference>
<protein>
    <submittedName>
        <fullName evidence="1">Uncharacterized protein</fullName>
    </submittedName>
</protein>